<dbReference type="InterPro" id="IPR009057">
    <property type="entry name" value="Homeodomain-like_sf"/>
</dbReference>
<dbReference type="EMBL" id="JAHWGI010000969">
    <property type="protein sequence ID" value="KAK3919063.1"/>
    <property type="molecule type" value="Genomic_DNA"/>
</dbReference>
<reference evidence="10" key="1">
    <citation type="submission" date="2021-07" db="EMBL/GenBank/DDBJ databases">
        <authorList>
            <person name="Catto M.A."/>
            <person name="Jacobson A."/>
            <person name="Kennedy G."/>
            <person name="Labadie P."/>
            <person name="Hunt B.G."/>
            <person name="Srinivasan R."/>
        </authorList>
    </citation>
    <scope>NUCLEOTIDE SEQUENCE</scope>
    <source>
        <strain evidence="10">PL_HMW_Pooled</strain>
        <tissue evidence="10">Head</tissue>
    </source>
</reference>
<keyword evidence="6" id="KW-0472">Membrane</keyword>
<dbReference type="InterPro" id="IPR051571">
    <property type="entry name" value="N-CoR_corepressor"/>
</dbReference>
<feature type="compositionally biased region" description="Pro residues" evidence="5">
    <location>
        <begin position="2170"/>
        <end position="2187"/>
    </location>
</feature>
<feature type="compositionally biased region" description="Polar residues" evidence="5">
    <location>
        <begin position="2401"/>
        <end position="2412"/>
    </location>
</feature>
<keyword evidence="6" id="KW-1133">Transmembrane helix</keyword>
<feature type="domain" description="SANT" evidence="8">
    <location>
        <begin position="1167"/>
        <end position="1215"/>
    </location>
</feature>
<feature type="compositionally biased region" description="Low complexity" evidence="5">
    <location>
        <begin position="2754"/>
        <end position="2771"/>
    </location>
</feature>
<feature type="compositionally biased region" description="Low complexity" evidence="5">
    <location>
        <begin position="1391"/>
        <end position="1414"/>
    </location>
</feature>
<feature type="transmembrane region" description="Helical" evidence="6">
    <location>
        <begin position="60"/>
        <end position="78"/>
    </location>
</feature>
<feature type="compositionally biased region" description="Basic and acidic residues" evidence="5">
    <location>
        <begin position="1561"/>
        <end position="1581"/>
    </location>
</feature>
<feature type="compositionally biased region" description="Basic and acidic residues" evidence="5">
    <location>
        <begin position="980"/>
        <end position="992"/>
    </location>
</feature>
<dbReference type="SMART" id="SM00717">
    <property type="entry name" value="SANT"/>
    <property type="match status" value="2"/>
</dbReference>
<feature type="compositionally biased region" description="Low complexity" evidence="5">
    <location>
        <begin position="2295"/>
        <end position="2326"/>
    </location>
</feature>
<feature type="compositionally biased region" description="Low complexity" evidence="5">
    <location>
        <begin position="2040"/>
        <end position="2100"/>
    </location>
</feature>
<feature type="compositionally biased region" description="Pro residues" evidence="5">
    <location>
        <begin position="2547"/>
        <end position="2558"/>
    </location>
</feature>
<feature type="domain" description="HTH myb-type" evidence="9">
    <location>
        <begin position="1167"/>
        <end position="1215"/>
    </location>
</feature>
<feature type="region of interest" description="Disordered" evidence="5">
    <location>
        <begin position="1916"/>
        <end position="2109"/>
    </location>
</feature>
<feature type="compositionally biased region" description="Low complexity" evidence="5">
    <location>
        <begin position="2503"/>
        <end position="2518"/>
    </location>
</feature>
<reference evidence="10" key="2">
    <citation type="journal article" date="2023" name="BMC Genomics">
        <title>Pest status, molecular evolution, and epigenetic factors derived from the genome assembly of Frankliniella fusca, a thysanopteran phytovirus vector.</title>
        <authorList>
            <person name="Catto M.A."/>
            <person name="Labadie P.E."/>
            <person name="Jacobson A.L."/>
            <person name="Kennedy G.G."/>
            <person name="Srinivasan R."/>
            <person name="Hunt B.G."/>
        </authorList>
    </citation>
    <scope>NUCLEOTIDE SEQUENCE</scope>
    <source>
        <strain evidence="10">PL_HMW_Pooled</strain>
    </source>
</reference>
<dbReference type="GO" id="GO:0005654">
    <property type="term" value="C:nucleoplasm"/>
    <property type="evidence" value="ECO:0007669"/>
    <property type="project" value="UniProtKB-ARBA"/>
</dbReference>
<dbReference type="InterPro" id="IPR001005">
    <property type="entry name" value="SANT/Myb"/>
</dbReference>
<evidence type="ECO:0000313" key="10">
    <source>
        <dbReference type="EMBL" id="KAK3919063.1"/>
    </source>
</evidence>
<evidence type="ECO:0000256" key="3">
    <source>
        <dbReference type="ARBA" id="ARBA00023054"/>
    </source>
</evidence>
<feature type="region of interest" description="Disordered" evidence="5">
    <location>
        <begin position="1353"/>
        <end position="1480"/>
    </location>
</feature>
<dbReference type="InterPro" id="IPR017930">
    <property type="entry name" value="Myb_dom"/>
</dbReference>
<feature type="region of interest" description="Disordered" evidence="5">
    <location>
        <begin position="2373"/>
        <end position="2428"/>
    </location>
</feature>
<feature type="region of interest" description="Disordered" evidence="5">
    <location>
        <begin position="1229"/>
        <end position="1271"/>
    </location>
</feature>
<feature type="domain" description="SANT" evidence="8">
    <location>
        <begin position="817"/>
        <end position="868"/>
    </location>
</feature>
<feature type="compositionally biased region" description="Low complexity" evidence="5">
    <location>
        <begin position="1358"/>
        <end position="1381"/>
    </location>
</feature>
<feature type="compositionally biased region" description="Basic and acidic residues" evidence="5">
    <location>
        <begin position="2481"/>
        <end position="2498"/>
    </location>
</feature>
<feature type="compositionally biased region" description="Basic and acidic residues" evidence="5">
    <location>
        <begin position="912"/>
        <end position="932"/>
    </location>
</feature>
<feature type="compositionally biased region" description="Basic and acidic residues" evidence="5">
    <location>
        <begin position="1611"/>
        <end position="1628"/>
    </location>
</feature>
<sequence length="2797" mass="295694">METVQQTVVHLDHGGIQQPSSMAYAQRSSQLHSPLHLPSSPSSPSSCSSLRLLLAVQSRGIVVGLVVLVVVVVGTFPVRDEGLLHHTTLSLRAGGIEQSARGGERKTISPLGGRASLDGHRRLRLAAGLAAVAFPLHVKQVVSAVVAVVIGGVLAPPGSARPQAHPIRLAGVPACIELQSLAKWCARRSTSWSSGTGGSKNCARRIIETIHSAMVVLELGSHRARYNSSFASSCLLVDQPSQPTEGLSFKAQRQIPLSTPQPLPPHSSSVAVPTSVPPPTSGGPGPGGPANYQVRAGAPGPVPGHGPPQQPNSYHLGMPVREPPPGPGPGPGPQGAAATSGPGGALRYLTPYNNTMSFREPPYRLPVPGAQAGSQHGGPGPHGAPHGQHQDGHGGGERVESRPPGAGGPGPGPGLLIAGQPQTVDLGRAPEGTVVRMPHGTVVTLPLRQPLVTSAASDPHPHPRARVVSDQPQYQVFLPPHMNNVVSSAPAPVSIQAPAPAPTKPPQPMDAGPPFKKIRLGDAKQVLEPLRVDTREQPAYTPQVEAISPTLPSEAQTDEAFRIAKDDLLTAIHKMDQEINKGERELNALKRKECDLTRNASKLRNRRHIKKEPDEEITTPKHQSPAQKIYAENRRMAMEAHNALSKLGPDIDYPLYNQPSDTAVYHENKRQYLTFKETLMEHLKKKHAENEERDKYLANTYSRLMQEWVRKVERTEASQKRKAKEAKNREFFEKVFTELRKAREDKERFNRVGARIKSEADMEEIMDGLQEQEMEDKKMRSMAVVPPILLAPSQRRLQFQNNNGLIEDYSSEYKERQLLNVWTASEKEIFREKYLIHPKNFAFIASHLDRKTVSDCVQYYYLSKKSENYKQLLRKSRQRTRSSRNNPGKPNSLANTAGLVDILSSTGVTTRLQREQLQQKREEPQRNQREPPAEPAVDSPKPPTSTSPSVVNNSSTVTNCVGGNTTLVASSQQNDTAAQDVKKGESKVENKKKERRKEDKKKKESEQQIESSDEDISEQDKPVGTQPCILCKQQVDGMSQSRLLPRSQAAQYGLREDEVLPGARVCNPCRCKAVRSRYVHCPLPSCPNAKGRVKRVRPFPPKWADLPAEQRDPIIAEFQIPAGVTKACTACVNRISRRISPSEDHAASGDASSSPSVASSTGGNSLRWTEDETELLKKALREHGTNWQRVSEAVGGTKTHHQCKNFYFNYRKKIGLDALVQEYNKNHLGEERKPALTDEEESGSSTSTSDERENPTAGPQTIDSDTASANSASPSAAAAAAAKAAGAVPGAVPGAASTAAPGTVAPGAGPSATAAPGTAAAPIPGSTPGPGGVPAPGVAAVAATTAVVTEADKVASPAPVVSTATGSASTPSVTPAASPAPNGTTTPIPVAVTMTNATTTTSTSPLSVPTLTTSQVRTASESSDQRTANKEDYDSSATETADEGQGGAEPPQASSAPGPGQSQGPAGAGQANGPASPRVTTVKDLMLSVIEVSLKKTQSAASDTAPPTLNSILNSENSFMGPGRDFRPAVPGGPAGGVAAAPGPGAPPQVDKQTVVTNSHLGERERPDPQSKDAANAHHPDLAAGLAPGPGLSSGLPLAKEGLVVMQEQHAAPRDNLPEDLSVKRPRDGPPGPATLGVAAPYPSRNPSPAGAGLQHPLHVAGPHVGLGTHGAHVKPGTTTVYRTGPGGEGTYYHGVGAQPHGQPATPHLVMGPRTVAPPQQQHQPLHNAHLKQPLKVVPPASVPLPQQTKLSPKLVTTGGPHHGHGPHAGAMGAHGPHAGAHKAGSITHGTPVSSPQRYNEGLLRPLPPHAAHAAHPHQPVGKEGGSITQGTPVHLPARLPTAGAPMYDYYKRPSPSGVTYQSVHQPVHPPVTTSAPSASGGFTSPYPHQGARPATSYTADAQLNSRHIIMTDYYTSQQMHGPRRPPDKPGQQGPPLWGPGGPSPRASPGPGASPHSASPHSASPHSSSPQPQPPPQASPQSVQAKGPATIYIQKYPPQPSGQPVQQQQQPQRLPPERTPPPQARQGVIQRHNTTPQPQPQQQHASHPPAHQPHQSHQPHQPSHQSHQPHQAIPTHPPHQSHQSHQSHQAHAVHQSHQPARALHFPPQGHEAFASLVDVAVAQPSLPVPVTSAGGDKRPVHQQQHHEGLGKTMADSLRERERDQRDQRTPPGPGPGPGHHPGAPPPQDSRQQQQQQILIHHQTHPQRHPPPMQYHQLQQQHHNQHQARLEQQRQMMMAEREKDREREASRVASLRHTPSPQMQMQLPPSSQAAQVSISQASSPAQRESSVVNRTTPLPQSGLSGGSSSSTGAPPAPGQAGAARPSSTSGDSTLTAASVIDAIITHTINEGVPSSNAGHPGPHTSRLGDRLFQGFHRDQSGPATNDAVFKASPMKGGPATSEAGSDSASTAPNSGPPPPASLGKKTLSENIDSIITKELNATPNSFPRNLPYNYQMGGQGVVAPGAQSVEEQCNWKLRRAMQQKEEMEAAREREREKGRSTPTQPGQGQSGQGQPNQGQPGQGQPGQGQPDERHIIRIMSSSPRKGTPGPPFATEPVSPPDSVAATSSTTTTTTTNSGAASHWPPTTGAPTPASVAAAMSAAAAAVSVPASVAAADPMAFLQRRFFPDRGPMSPLDYVKNRIVEVMRTSDDDKVDTRKEDGEAAAPGAAAGKTEGRSASGSPGEMVIDEGRSSEEKPPSAGPPAPGQQPQPQPQPPPPPHTQAHAASPYVTTSSTYAFPYSALSVPQAALTPQTGAAAGVGAAKPPGLGLLPPSVPKEPVAEPKPLLSAQYEALSDED</sequence>
<feature type="compositionally biased region" description="Low complexity" evidence="5">
    <location>
        <begin position="2563"/>
        <end position="2580"/>
    </location>
</feature>
<evidence type="ECO:0000259" key="9">
    <source>
        <dbReference type="PROSITE" id="PS51294"/>
    </source>
</evidence>
<evidence type="ECO:0000256" key="6">
    <source>
        <dbReference type="SAM" id="Phobius"/>
    </source>
</evidence>
<dbReference type="CDD" id="cd00167">
    <property type="entry name" value="SANT"/>
    <property type="match status" value="2"/>
</dbReference>
<feature type="compositionally biased region" description="Low complexity" evidence="5">
    <location>
        <begin position="2002"/>
        <end position="2012"/>
    </location>
</feature>
<feature type="compositionally biased region" description="Low complexity" evidence="5">
    <location>
        <begin position="1949"/>
        <end position="1970"/>
    </location>
</feature>
<evidence type="ECO:0000256" key="4">
    <source>
        <dbReference type="SAM" id="Coils"/>
    </source>
</evidence>
<feature type="region of interest" description="Disordered" evidence="5">
    <location>
        <begin position="1290"/>
        <end position="1331"/>
    </location>
</feature>
<feature type="compositionally biased region" description="Pro residues" evidence="5">
    <location>
        <begin position="2698"/>
        <end position="2719"/>
    </location>
</feature>
<feature type="region of interest" description="Disordered" evidence="5">
    <location>
        <begin position="2625"/>
        <end position="2729"/>
    </location>
</feature>
<keyword evidence="3 4" id="KW-0175">Coiled coil</keyword>
<keyword evidence="6" id="KW-0812">Transmembrane</keyword>
<feature type="compositionally biased region" description="Pro residues" evidence="5">
    <location>
        <begin position="321"/>
        <end position="332"/>
    </location>
</feature>
<evidence type="ECO:0000256" key="5">
    <source>
        <dbReference type="SAM" id="MobiDB-lite"/>
    </source>
</evidence>
<dbReference type="GO" id="GO:0000785">
    <property type="term" value="C:chromatin"/>
    <property type="evidence" value="ECO:0007669"/>
    <property type="project" value="TreeGrafter"/>
</dbReference>
<dbReference type="FunFam" id="1.10.10.60:FF:000026">
    <property type="entry name" value="Nuclear receptor corepressor 2 isoform 1"/>
    <property type="match status" value="1"/>
</dbReference>
<feature type="compositionally biased region" description="Basic and acidic residues" evidence="5">
    <location>
        <begin position="388"/>
        <end position="401"/>
    </location>
</feature>
<evidence type="ECO:0000259" key="8">
    <source>
        <dbReference type="PROSITE" id="PS51293"/>
    </source>
</evidence>
<protein>
    <submittedName>
        <fullName evidence="10">Nuclear receptor corepressor 1</fullName>
    </submittedName>
</protein>
<feature type="compositionally biased region" description="Basic and acidic residues" evidence="5">
    <location>
        <begin position="2687"/>
        <end position="2696"/>
    </location>
</feature>
<gene>
    <name evidence="10" type="ORF">KUF71_008212</name>
</gene>
<dbReference type="Gene3D" id="1.10.10.60">
    <property type="entry name" value="Homeodomain-like"/>
    <property type="match status" value="1"/>
</dbReference>
<name>A0AAE1HD90_9NEOP</name>
<evidence type="ECO:0000256" key="1">
    <source>
        <dbReference type="ARBA" id="ARBA00004123"/>
    </source>
</evidence>
<feature type="region of interest" description="Disordered" evidence="5">
    <location>
        <begin position="1775"/>
        <end position="1795"/>
    </location>
</feature>
<dbReference type="PROSITE" id="PS50090">
    <property type="entry name" value="MYB_LIKE"/>
    <property type="match status" value="1"/>
</dbReference>
<comment type="similarity">
    <text evidence="2">Belongs to the N-CoR nuclear receptor corepressors family.</text>
</comment>
<comment type="subcellular location">
    <subcellularLocation>
        <location evidence="1">Nucleus</location>
    </subcellularLocation>
</comment>
<feature type="compositionally biased region" description="Low complexity" evidence="5">
    <location>
        <begin position="946"/>
        <end position="959"/>
    </location>
</feature>
<feature type="compositionally biased region" description="Basic and acidic residues" evidence="5">
    <location>
        <begin position="2156"/>
        <end position="2168"/>
    </location>
</feature>
<proteinExistence type="inferred from homology"/>
<feature type="compositionally biased region" description="Pro residues" evidence="5">
    <location>
        <begin position="300"/>
        <end position="310"/>
    </location>
</feature>
<feature type="coiled-coil region" evidence="4">
    <location>
        <begin position="565"/>
        <end position="592"/>
    </location>
</feature>
<dbReference type="PANTHER" id="PTHR13992:SF39">
    <property type="entry name" value="SMRTER, ISOFORM G"/>
    <property type="match status" value="1"/>
</dbReference>
<comment type="caution">
    <text evidence="10">The sequence shown here is derived from an EMBL/GenBank/DDBJ whole genome shotgun (WGS) entry which is preliminary data.</text>
</comment>
<feature type="compositionally biased region" description="Polar residues" evidence="5">
    <location>
        <begin position="1551"/>
        <end position="1560"/>
    </location>
</feature>
<feature type="region of interest" description="Disordered" evidence="5">
    <location>
        <begin position="256"/>
        <end position="420"/>
    </location>
</feature>
<feature type="compositionally biased region" description="Low complexity" evidence="5">
    <location>
        <begin position="1290"/>
        <end position="1324"/>
    </location>
</feature>
<keyword evidence="11" id="KW-1185">Reference proteome</keyword>
<feature type="compositionally biased region" description="Low complexity" evidence="5">
    <location>
        <begin position="2188"/>
        <end position="2200"/>
    </location>
</feature>
<feature type="compositionally biased region" description="Basic and acidic residues" evidence="5">
    <location>
        <begin position="1423"/>
        <end position="1433"/>
    </location>
</feature>
<feature type="region of interest" description="Disordered" evidence="5">
    <location>
        <begin position="2479"/>
        <end position="2593"/>
    </location>
</feature>
<dbReference type="Proteomes" id="UP001219518">
    <property type="component" value="Unassembled WGS sequence"/>
</dbReference>
<feature type="compositionally biased region" description="Polar residues" evidence="5">
    <location>
        <begin position="883"/>
        <end position="895"/>
    </location>
</feature>
<feature type="compositionally biased region" description="Low complexity" evidence="5">
    <location>
        <begin position="1582"/>
        <end position="1594"/>
    </location>
</feature>
<dbReference type="SUPFAM" id="SSF46689">
    <property type="entry name" value="Homeodomain-like"/>
    <property type="match status" value="2"/>
</dbReference>
<feature type="compositionally biased region" description="Low complexity" evidence="5">
    <location>
        <begin position="1148"/>
        <end position="1165"/>
    </location>
</feature>
<organism evidence="10 11">
    <name type="scientific">Frankliniella fusca</name>
    <dbReference type="NCBI Taxonomy" id="407009"/>
    <lineage>
        <taxon>Eukaryota</taxon>
        <taxon>Metazoa</taxon>
        <taxon>Ecdysozoa</taxon>
        <taxon>Arthropoda</taxon>
        <taxon>Hexapoda</taxon>
        <taxon>Insecta</taxon>
        <taxon>Pterygota</taxon>
        <taxon>Neoptera</taxon>
        <taxon>Paraneoptera</taxon>
        <taxon>Thysanoptera</taxon>
        <taxon>Terebrantia</taxon>
        <taxon>Thripoidea</taxon>
        <taxon>Thripidae</taxon>
        <taxon>Frankliniella</taxon>
    </lineage>
</organism>
<feature type="compositionally biased region" description="Polar residues" evidence="5">
    <location>
        <begin position="1495"/>
        <end position="1518"/>
    </location>
</feature>
<evidence type="ECO:0000259" key="7">
    <source>
        <dbReference type="PROSITE" id="PS50090"/>
    </source>
</evidence>
<dbReference type="GO" id="GO:0032991">
    <property type="term" value="C:protein-containing complex"/>
    <property type="evidence" value="ECO:0007669"/>
    <property type="project" value="UniProtKB-ARBA"/>
</dbReference>
<feature type="compositionally biased region" description="Polar residues" evidence="5">
    <location>
        <begin position="1872"/>
        <end position="1883"/>
    </location>
</feature>
<feature type="region of interest" description="Disordered" evidence="5">
    <location>
        <begin position="2126"/>
        <end position="2333"/>
    </location>
</feature>
<feature type="region of interest" description="Disordered" evidence="5">
    <location>
        <begin position="1808"/>
        <end position="1840"/>
    </location>
</feature>
<dbReference type="PROSITE" id="PS51294">
    <property type="entry name" value="HTH_MYB"/>
    <property type="match status" value="1"/>
</dbReference>
<feature type="compositionally biased region" description="Polar residues" evidence="5">
    <location>
        <begin position="961"/>
        <end position="977"/>
    </location>
</feature>
<dbReference type="PANTHER" id="PTHR13992">
    <property type="entry name" value="NUCLEAR RECEPTOR CO-REPRESSOR RELATED NCOR"/>
    <property type="match status" value="1"/>
</dbReference>
<feature type="region of interest" description="Disordered" evidence="5">
    <location>
        <begin position="2753"/>
        <end position="2784"/>
    </location>
</feature>
<feature type="region of interest" description="Disordered" evidence="5">
    <location>
        <begin position="1609"/>
        <end position="1637"/>
    </location>
</feature>
<dbReference type="InterPro" id="IPR031557">
    <property type="entry name" value="N-CoR_GPS2_interact"/>
</dbReference>
<feature type="region of interest" description="Disordered" evidence="5">
    <location>
        <begin position="1495"/>
        <end position="1594"/>
    </location>
</feature>
<keyword evidence="10" id="KW-0675">Receptor</keyword>
<dbReference type="Pfam" id="PF00249">
    <property type="entry name" value="Myb_DNA-binding"/>
    <property type="match status" value="2"/>
</dbReference>
<feature type="compositionally biased region" description="Basic residues" evidence="5">
    <location>
        <begin position="872"/>
        <end position="882"/>
    </location>
</feature>
<evidence type="ECO:0000313" key="11">
    <source>
        <dbReference type="Proteomes" id="UP001219518"/>
    </source>
</evidence>
<dbReference type="InterPro" id="IPR017884">
    <property type="entry name" value="SANT_dom"/>
</dbReference>
<evidence type="ECO:0000256" key="2">
    <source>
        <dbReference type="ARBA" id="ARBA00010097"/>
    </source>
</evidence>
<feature type="region of interest" description="Disordered" evidence="5">
    <location>
        <begin position="911"/>
        <end position="1023"/>
    </location>
</feature>
<dbReference type="Gene3D" id="1.20.5.430">
    <property type="match status" value="1"/>
</dbReference>
<feature type="compositionally biased region" description="Low complexity" evidence="5">
    <location>
        <begin position="1528"/>
        <end position="1543"/>
    </location>
</feature>
<feature type="compositionally biased region" description="Basic and acidic residues" evidence="5">
    <location>
        <begin position="2135"/>
        <end position="2149"/>
    </location>
</feature>
<feature type="domain" description="Myb-like" evidence="7">
    <location>
        <begin position="1167"/>
        <end position="1211"/>
    </location>
</feature>
<feature type="compositionally biased region" description="Pro residues" evidence="5">
    <location>
        <begin position="2013"/>
        <end position="2023"/>
    </location>
</feature>
<feature type="region of interest" description="Disordered" evidence="5">
    <location>
        <begin position="871"/>
        <end position="897"/>
    </location>
</feature>
<dbReference type="Pfam" id="PF15784">
    <property type="entry name" value="GPS2_interact"/>
    <property type="match status" value="1"/>
</dbReference>
<feature type="compositionally biased region" description="Basic and acidic residues" evidence="5">
    <location>
        <begin position="2637"/>
        <end position="2660"/>
    </location>
</feature>
<feature type="compositionally biased region" description="Low complexity" evidence="5">
    <location>
        <begin position="1775"/>
        <end position="1785"/>
    </location>
</feature>
<accession>A0AAE1HD90</accession>
<feature type="region of interest" description="Disordered" evidence="5">
    <location>
        <begin position="2349"/>
        <end position="2368"/>
    </location>
</feature>
<feature type="compositionally biased region" description="Basic and acidic residues" evidence="5">
    <location>
        <begin position="2238"/>
        <end position="2249"/>
    </location>
</feature>
<feature type="compositionally biased region" description="Low complexity" evidence="5">
    <location>
        <begin position="2258"/>
        <end position="2285"/>
    </location>
</feature>
<feature type="region of interest" description="Disordered" evidence="5">
    <location>
        <begin position="1858"/>
        <end position="1897"/>
    </location>
</feature>
<dbReference type="PROSITE" id="PS51293">
    <property type="entry name" value="SANT"/>
    <property type="match status" value="2"/>
</dbReference>
<feature type="compositionally biased region" description="Low complexity" evidence="5">
    <location>
        <begin position="1448"/>
        <end position="1477"/>
    </location>
</feature>
<dbReference type="Gene3D" id="1.20.58.1880">
    <property type="match status" value="1"/>
</dbReference>
<feature type="region of interest" description="Disordered" evidence="5">
    <location>
        <begin position="1141"/>
        <end position="1169"/>
    </location>
</feature>
<dbReference type="GO" id="GO:0006357">
    <property type="term" value="P:regulation of transcription by RNA polymerase II"/>
    <property type="evidence" value="ECO:0007669"/>
    <property type="project" value="TreeGrafter"/>
</dbReference>